<keyword evidence="2" id="KW-0808">Transferase</keyword>
<dbReference type="InterPro" id="IPR001451">
    <property type="entry name" value="Hexapep"/>
</dbReference>
<keyword evidence="3" id="KW-1185">Reference proteome</keyword>
<comment type="similarity">
    <text evidence="1">Belongs to the transferase hexapeptide repeat family.</text>
</comment>
<evidence type="ECO:0000313" key="2">
    <source>
        <dbReference type="EMBL" id="WXL25244.1"/>
    </source>
</evidence>
<accession>A0ABZ2RDZ0</accession>
<dbReference type="Gene3D" id="2.160.10.10">
    <property type="entry name" value="Hexapeptide repeat proteins"/>
    <property type="match status" value="1"/>
</dbReference>
<protein>
    <submittedName>
        <fullName evidence="2">CatB-related O-acetyltransferase</fullName>
        <ecNumber evidence="2">2.3.1.-</ecNumber>
    </submittedName>
</protein>
<dbReference type="SUPFAM" id="SSF51161">
    <property type="entry name" value="Trimeric LpxA-like enzymes"/>
    <property type="match status" value="1"/>
</dbReference>
<dbReference type="EC" id="2.3.1.-" evidence="2"/>
<dbReference type="CDD" id="cd03349">
    <property type="entry name" value="LbH_XAT"/>
    <property type="match status" value="1"/>
</dbReference>
<keyword evidence="2" id="KW-0012">Acyltransferase</keyword>
<dbReference type="InterPro" id="IPR011004">
    <property type="entry name" value="Trimer_LpxA-like_sf"/>
</dbReference>
<dbReference type="EMBL" id="CP148074">
    <property type="protein sequence ID" value="WXL25244.1"/>
    <property type="molecule type" value="Genomic_DNA"/>
</dbReference>
<dbReference type="GO" id="GO:0016746">
    <property type="term" value="F:acyltransferase activity"/>
    <property type="evidence" value="ECO:0007669"/>
    <property type="project" value="UniProtKB-KW"/>
</dbReference>
<gene>
    <name evidence="2" type="ORF">WG219_18365</name>
</gene>
<dbReference type="PANTHER" id="PTHR43300">
    <property type="entry name" value="ACETYLTRANSFERASE"/>
    <property type="match status" value="1"/>
</dbReference>
<evidence type="ECO:0000256" key="1">
    <source>
        <dbReference type="ARBA" id="ARBA00007274"/>
    </source>
</evidence>
<dbReference type="InterPro" id="IPR050179">
    <property type="entry name" value="Trans_hexapeptide_repeat"/>
</dbReference>
<proteinExistence type="inferred from homology"/>
<dbReference type="Proteomes" id="UP001476583">
    <property type="component" value="Chromosome"/>
</dbReference>
<reference evidence="2 3" key="1">
    <citation type="submission" date="2024-03" db="EMBL/GenBank/DDBJ databases">
        <title>Complete genome of BD2.</title>
        <authorList>
            <person name="Cao G."/>
        </authorList>
    </citation>
    <scope>NUCLEOTIDE SEQUENCE [LARGE SCALE GENOMIC DNA]</scope>
    <source>
        <strain evidence="2 3">BD2</strain>
    </source>
</reference>
<evidence type="ECO:0000313" key="3">
    <source>
        <dbReference type="Proteomes" id="UP001476583"/>
    </source>
</evidence>
<sequence length="206" mass="23561">MGWFSRFKQKRQKKEIRRLPKFLRGAAKFLQRYPDYEIGVGTYGLPLVHDWKEGSTLRIGRYTSIAENVEIFLGGHHRPDWITTYPFPVMFDEAKDVVDYAVSRGDVVIGSDVWLCTNCMILSGVTIGHGAVVAAGAVVTKDVAPYSIVAGNPAQHVRWRFAPDLCEQLLQTAWWDWPEQELREISPLLCSDRLDDFLRYARARES</sequence>
<dbReference type="Pfam" id="PF00132">
    <property type="entry name" value="Hexapep"/>
    <property type="match status" value="1"/>
</dbReference>
<dbReference type="PANTHER" id="PTHR43300:SF11">
    <property type="entry name" value="ACETYLTRANSFERASE RV3034C-RELATED"/>
    <property type="match status" value="1"/>
</dbReference>
<organism evidence="2 3">
    <name type="scientific">Ectopseudomonas mendocina</name>
    <name type="common">Pseudomonas mendocina</name>
    <dbReference type="NCBI Taxonomy" id="300"/>
    <lineage>
        <taxon>Bacteria</taxon>
        <taxon>Pseudomonadati</taxon>
        <taxon>Pseudomonadota</taxon>
        <taxon>Gammaproteobacteria</taxon>
        <taxon>Pseudomonadales</taxon>
        <taxon>Pseudomonadaceae</taxon>
        <taxon>Ectopseudomonas</taxon>
    </lineage>
</organism>
<name>A0ABZ2RDZ0_ECTME</name>